<dbReference type="OrthoDB" id="9806388at2"/>
<dbReference type="Proteomes" id="UP000070355">
    <property type="component" value="Unassembled WGS sequence"/>
</dbReference>
<comment type="caution">
    <text evidence="3">The sequence shown here is derived from an EMBL/GenBank/DDBJ whole genome shotgun (WGS) entry which is preliminary data.</text>
</comment>
<dbReference type="InterPro" id="IPR000994">
    <property type="entry name" value="Pept_M24"/>
</dbReference>
<dbReference type="Gene3D" id="3.40.350.10">
    <property type="entry name" value="Creatinase/prolidase N-terminal domain"/>
    <property type="match status" value="1"/>
</dbReference>
<dbReference type="STRING" id="1379.HMPREF3186_01576"/>
<dbReference type="PATRIC" id="fig|1379.3.peg.1565"/>
<sequence length="359" mass="40358">MKLSRTNKILEKMKQKGINQALISDPYSIFYLTEYLEHPGERFFAVLLDENGNHKLFINALFPLEQDLGLEKVVYSDTDNPIELLAKYIPNGSAVGIDKVLPARFLLPLMNHLPENKFVDVSQIVDRVRMIKDEEEKELMRRASLLNDEACQRVINSISEGKSEKDVAKDLLAIHEELKVDGLSFDPIIAYGANGANPHGTVGDRYVKPGDAIIIDMGGIKDNYCSDMTRTVFWKQPSEKAREVFEIVLEAQKRGVAAVKPGVRFCDIDAACRDYITEKGYGEFFTHRTGHHIGLECHEYGDISSINETKCELGMIFSIEPGIYLSGEFGVRIEDLVLVTEDGCEVLNKLNKELVIIGE</sequence>
<dbReference type="Pfam" id="PF01321">
    <property type="entry name" value="Creatinase_N"/>
    <property type="match status" value="1"/>
</dbReference>
<evidence type="ECO:0000313" key="3">
    <source>
        <dbReference type="EMBL" id="KXB57815.1"/>
    </source>
</evidence>
<dbReference type="InterPro" id="IPR029149">
    <property type="entry name" value="Creatin/AminoP/Spt16_N"/>
</dbReference>
<organism evidence="3 4">
    <name type="scientific">Gemella haemolysans</name>
    <dbReference type="NCBI Taxonomy" id="1379"/>
    <lineage>
        <taxon>Bacteria</taxon>
        <taxon>Bacillati</taxon>
        <taxon>Bacillota</taxon>
        <taxon>Bacilli</taxon>
        <taxon>Bacillales</taxon>
        <taxon>Gemellaceae</taxon>
        <taxon>Gemella</taxon>
    </lineage>
</organism>
<protein>
    <submittedName>
        <fullName evidence="3">Putative Xaa-Pro dipeptidase</fullName>
    </submittedName>
</protein>
<dbReference type="SUPFAM" id="SSF53092">
    <property type="entry name" value="Creatinase/prolidase N-terminal domain"/>
    <property type="match status" value="1"/>
</dbReference>
<dbReference type="PANTHER" id="PTHR46112:SF3">
    <property type="entry name" value="AMINOPEPTIDASE YPDF"/>
    <property type="match status" value="1"/>
</dbReference>
<dbReference type="InterPro" id="IPR036005">
    <property type="entry name" value="Creatinase/aminopeptidase-like"/>
</dbReference>
<feature type="domain" description="Creatinase N-terminal" evidence="2">
    <location>
        <begin position="5"/>
        <end position="131"/>
    </location>
</feature>
<dbReference type="InterPro" id="IPR000587">
    <property type="entry name" value="Creatinase_N"/>
</dbReference>
<proteinExistence type="predicted"/>
<dbReference type="PANTHER" id="PTHR46112">
    <property type="entry name" value="AMINOPEPTIDASE"/>
    <property type="match status" value="1"/>
</dbReference>
<name>A0A133ZQW1_9BACL</name>
<reference evidence="4" key="1">
    <citation type="submission" date="2016-01" db="EMBL/GenBank/DDBJ databases">
        <authorList>
            <person name="Mitreva M."/>
            <person name="Pepin K.H."/>
            <person name="Mihindukulasuriya K.A."/>
            <person name="Fulton R."/>
            <person name="Fronick C."/>
            <person name="O'Laughlin M."/>
            <person name="Miner T."/>
            <person name="Herter B."/>
            <person name="Rosa B.A."/>
            <person name="Cordes M."/>
            <person name="Tomlinson C."/>
            <person name="Wollam A."/>
            <person name="Palsikar V.B."/>
            <person name="Mardis E.R."/>
            <person name="Wilson R.K."/>
        </authorList>
    </citation>
    <scope>NUCLEOTIDE SEQUENCE [LARGE SCALE GENOMIC DNA]</scope>
    <source>
        <strain evidence="4">DNF01167</strain>
    </source>
</reference>
<gene>
    <name evidence="3" type="ORF">HMPREF3186_01576</name>
</gene>
<dbReference type="AlphaFoldDB" id="A0A133ZQW1"/>
<feature type="domain" description="Peptidase M24" evidence="1">
    <location>
        <begin position="138"/>
        <end position="341"/>
    </location>
</feature>
<dbReference type="CDD" id="cd01092">
    <property type="entry name" value="APP-like"/>
    <property type="match status" value="1"/>
</dbReference>
<dbReference type="Gene3D" id="3.90.230.10">
    <property type="entry name" value="Creatinase/methionine aminopeptidase superfamily"/>
    <property type="match status" value="1"/>
</dbReference>
<evidence type="ECO:0000259" key="1">
    <source>
        <dbReference type="Pfam" id="PF00557"/>
    </source>
</evidence>
<dbReference type="Pfam" id="PF00557">
    <property type="entry name" value="Peptidase_M24"/>
    <property type="match status" value="1"/>
</dbReference>
<dbReference type="RefSeq" id="WP_060914636.1">
    <property type="nucleotide sequence ID" value="NZ_KQ959990.1"/>
</dbReference>
<evidence type="ECO:0000259" key="2">
    <source>
        <dbReference type="Pfam" id="PF01321"/>
    </source>
</evidence>
<dbReference type="EMBL" id="LSDC01000115">
    <property type="protein sequence ID" value="KXB57815.1"/>
    <property type="molecule type" value="Genomic_DNA"/>
</dbReference>
<dbReference type="SUPFAM" id="SSF55920">
    <property type="entry name" value="Creatinase/aminopeptidase"/>
    <property type="match status" value="1"/>
</dbReference>
<evidence type="ECO:0000313" key="4">
    <source>
        <dbReference type="Proteomes" id="UP000070355"/>
    </source>
</evidence>
<dbReference type="InterPro" id="IPR050659">
    <property type="entry name" value="Peptidase_M24B"/>
</dbReference>
<accession>A0A133ZQW1</accession>